<protein>
    <submittedName>
        <fullName evidence="12">Charged multivesicular body protein 4c</fullName>
    </submittedName>
</protein>
<dbReference type="InterPro" id="IPR005024">
    <property type="entry name" value="Snf7_fam"/>
</dbReference>
<evidence type="ECO:0000256" key="11">
    <source>
        <dbReference type="SAM" id="Phobius"/>
    </source>
</evidence>
<evidence type="ECO:0000256" key="2">
    <source>
        <dbReference type="ARBA" id="ARBA00004633"/>
    </source>
</evidence>
<feature type="compositionally biased region" description="Low complexity" evidence="10">
    <location>
        <begin position="10"/>
        <end position="20"/>
    </location>
</feature>
<keyword evidence="13" id="KW-1185">Reference proteome</keyword>
<evidence type="ECO:0000256" key="1">
    <source>
        <dbReference type="ARBA" id="ARBA00004514"/>
    </source>
</evidence>
<evidence type="ECO:0000256" key="8">
    <source>
        <dbReference type="ARBA" id="ARBA00023054"/>
    </source>
</evidence>
<keyword evidence="11" id="KW-1133">Transmembrane helix</keyword>
<dbReference type="GO" id="GO:0000815">
    <property type="term" value="C:ESCRT III complex"/>
    <property type="evidence" value="ECO:0007669"/>
    <property type="project" value="TreeGrafter"/>
</dbReference>
<comment type="similarity">
    <text evidence="3">Belongs to the SNF7 family.</text>
</comment>
<evidence type="ECO:0000256" key="6">
    <source>
        <dbReference type="ARBA" id="ARBA00022753"/>
    </source>
</evidence>
<proteinExistence type="inferred from homology"/>
<evidence type="ECO:0000256" key="7">
    <source>
        <dbReference type="ARBA" id="ARBA00022927"/>
    </source>
</evidence>
<accession>A0AAD9BLT2</accession>
<evidence type="ECO:0000313" key="12">
    <source>
        <dbReference type="EMBL" id="KAK1884904.1"/>
    </source>
</evidence>
<keyword evidence="11" id="KW-0812">Transmembrane</keyword>
<dbReference type="Pfam" id="PF03357">
    <property type="entry name" value="Snf7"/>
    <property type="match status" value="1"/>
</dbReference>
<dbReference type="GO" id="GO:0032511">
    <property type="term" value="P:late endosome to vacuole transport via multivesicular body sorting pathway"/>
    <property type="evidence" value="ECO:0007669"/>
    <property type="project" value="TreeGrafter"/>
</dbReference>
<dbReference type="GO" id="GO:0005771">
    <property type="term" value="C:multivesicular body"/>
    <property type="evidence" value="ECO:0007669"/>
    <property type="project" value="TreeGrafter"/>
</dbReference>
<evidence type="ECO:0000256" key="3">
    <source>
        <dbReference type="ARBA" id="ARBA00006190"/>
    </source>
</evidence>
<keyword evidence="4" id="KW-0813">Transport</keyword>
<comment type="subcellular location">
    <subcellularLocation>
        <location evidence="1">Cytoplasm</location>
        <location evidence="1">Cytosol</location>
    </subcellularLocation>
    <subcellularLocation>
        <location evidence="2">Late endosome membrane</location>
        <topology evidence="2">Peripheral membrane protein</topology>
    </subcellularLocation>
</comment>
<dbReference type="GO" id="GO:0006900">
    <property type="term" value="P:vesicle budding from membrane"/>
    <property type="evidence" value="ECO:0007669"/>
    <property type="project" value="TreeGrafter"/>
</dbReference>
<keyword evidence="5" id="KW-0963">Cytoplasm</keyword>
<name>A0AAD9BLT2_DISEL</name>
<evidence type="ECO:0000256" key="10">
    <source>
        <dbReference type="SAM" id="MobiDB-lite"/>
    </source>
</evidence>
<feature type="region of interest" description="Disordered" evidence="10">
    <location>
        <begin position="1"/>
        <end position="39"/>
    </location>
</feature>
<dbReference type="AlphaFoldDB" id="A0AAD9BLT2"/>
<dbReference type="PANTHER" id="PTHR22761">
    <property type="entry name" value="CHARGED MULTIVESICULAR BODY PROTEIN"/>
    <property type="match status" value="1"/>
</dbReference>
<evidence type="ECO:0000256" key="9">
    <source>
        <dbReference type="ARBA" id="ARBA00023136"/>
    </source>
</evidence>
<keyword evidence="6" id="KW-0967">Endosome</keyword>
<evidence type="ECO:0000256" key="4">
    <source>
        <dbReference type="ARBA" id="ARBA00022448"/>
    </source>
</evidence>
<gene>
    <name evidence="12" type="ORF">KUDE01_031101</name>
</gene>
<keyword evidence="7" id="KW-0653">Protein transport</keyword>
<keyword evidence="9 11" id="KW-0472">Membrane</keyword>
<reference evidence="12" key="1">
    <citation type="submission" date="2023-04" db="EMBL/GenBank/DDBJ databases">
        <title>Chromosome-level genome of Chaenocephalus aceratus.</title>
        <authorList>
            <person name="Park H."/>
        </authorList>
    </citation>
    <scope>NUCLEOTIDE SEQUENCE</scope>
    <source>
        <strain evidence="12">DE</strain>
        <tissue evidence="12">Muscle</tissue>
    </source>
</reference>
<evidence type="ECO:0000313" key="13">
    <source>
        <dbReference type="Proteomes" id="UP001228049"/>
    </source>
</evidence>
<comment type="caution">
    <text evidence="12">The sequence shown here is derived from an EMBL/GenBank/DDBJ whole genome shotgun (WGS) entry which is preliminary data.</text>
</comment>
<feature type="region of interest" description="Disordered" evidence="10">
    <location>
        <begin position="220"/>
        <end position="247"/>
    </location>
</feature>
<keyword evidence="8" id="KW-0175">Coiled coil</keyword>
<dbReference type="PANTHER" id="PTHR22761:SF77">
    <property type="entry name" value="CHARGED MULTIVESICULAR BODY PROTEIN 4C"/>
    <property type="match status" value="1"/>
</dbReference>
<dbReference type="GO" id="GO:0009898">
    <property type="term" value="C:cytoplasmic side of plasma membrane"/>
    <property type="evidence" value="ECO:0007669"/>
    <property type="project" value="TreeGrafter"/>
</dbReference>
<evidence type="ECO:0000256" key="5">
    <source>
        <dbReference type="ARBA" id="ARBA00022490"/>
    </source>
</evidence>
<dbReference type="GO" id="GO:0005829">
    <property type="term" value="C:cytosol"/>
    <property type="evidence" value="ECO:0007669"/>
    <property type="project" value="UniProtKB-SubCell"/>
</dbReference>
<dbReference type="EMBL" id="JASDAP010000021">
    <property type="protein sequence ID" value="KAK1884904.1"/>
    <property type="molecule type" value="Genomic_DNA"/>
</dbReference>
<feature type="transmembrane region" description="Helical" evidence="11">
    <location>
        <begin position="81"/>
        <end position="100"/>
    </location>
</feature>
<dbReference type="GO" id="GO:0015031">
    <property type="term" value="P:protein transport"/>
    <property type="evidence" value="ECO:0007669"/>
    <property type="project" value="UniProtKB-KW"/>
</dbReference>
<dbReference type="Proteomes" id="UP001228049">
    <property type="component" value="Unassembled WGS sequence"/>
</dbReference>
<dbReference type="GO" id="GO:0031902">
    <property type="term" value="C:late endosome membrane"/>
    <property type="evidence" value="ECO:0007669"/>
    <property type="project" value="UniProtKB-SubCell"/>
</dbReference>
<dbReference type="Gene3D" id="1.10.287.1060">
    <property type="entry name" value="ESAT-6-like"/>
    <property type="match status" value="2"/>
</dbReference>
<sequence length="247" mass="28173">MSKIAKLFKGSSSSGSSSSSKSKHSRSRGGPSPQEAIHKLRETEEMLTKKQDYLEKRIEQELAIAKKNGTKNKRGTNTHTYVYTFICIHMYVSAGVYFWLPGAQYGVFWTRFKRNNTAALQALKRKKRLEQQLTQIDGTLSTIEFQREALENSHTNTEVLKNMGFAAKAMKQVHENMDIDKIDDLMQDITEQQDVAREISDAISGPFGETFDEVRIFHSTRPSSHRATTKKRVEDEDDMRTLASWAT</sequence>
<organism evidence="12 13">
    <name type="scientific">Dissostichus eleginoides</name>
    <name type="common">Patagonian toothfish</name>
    <name type="synonym">Dissostichus amissus</name>
    <dbReference type="NCBI Taxonomy" id="100907"/>
    <lineage>
        <taxon>Eukaryota</taxon>
        <taxon>Metazoa</taxon>
        <taxon>Chordata</taxon>
        <taxon>Craniata</taxon>
        <taxon>Vertebrata</taxon>
        <taxon>Euteleostomi</taxon>
        <taxon>Actinopterygii</taxon>
        <taxon>Neopterygii</taxon>
        <taxon>Teleostei</taxon>
        <taxon>Neoteleostei</taxon>
        <taxon>Acanthomorphata</taxon>
        <taxon>Eupercaria</taxon>
        <taxon>Perciformes</taxon>
        <taxon>Notothenioidei</taxon>
        <taxon>Nototheniidae</taxon>
        <taxon>Dissostichus</taxon>
    </lineage>
</organism>